<proteinExistence type="predicted"/>
<accession>A0A1U7I4W3</accession>
<dbReference type="EMBL" id="MRCE01000052">
    <property type="protein sequence ID" value="OKH31272.1"/>
    <property type="molecule type" value="Genomic_DNA"/>
</dbReference>
<evidence type="ECO:0000313" key="1">
    <source>
        <dbReference type="EMBL" id="OKH31272.1"/>
    </source>
</evidence>
<protein>
    <submittedName>
        <fullName evidence="1">Uncharacterized protein</fullName>
    </submittedName>
</protein>
<comment type="caution">
    <text evidence="1">The sequence shown here is derived from an EMBL/GenBank/DDBJ whole genome shotgun (WGS) entry which is preliminary data.</text>
</comment>
<name>A0A1U7I4W3_9CYAN</name>
<dbReference type="Proteomes" id="UP000185860">
    <property type="component" value="Unassembled WGS sequence"/>
</dbReference>
<organism evidence="1 2">
    <name type="scientific">[Phormidium ambiguum] IAM M-71</name>
    <dbReference type="NCBI Taxonomy" id="454136"/>
    <lineage>
        <taxon>Bacteria</taxon>
        <taxon>Bacillati</taxon>
        <taxon>Cyanobacteriota</taxon>
        <taxon>Cyanophyceae</taxon>
        <taxon>Oscillatoriophycideae</taxon>
        <taxon>Aerosakkonematales</taxon>
        <taxon>Aerosakkonemataceae</taxon>
        <taxon>Floridanema</taxon>
    </lineage>
</organism>
<dbReference type="AlphaFoldDB" id="A0A1U7I4W3"/>
<reference evidence="1 2" key="1">
    <citation type="submission" date="2016-11" db="EMBL/GenBank/DDBJ databases">
        <title>Draft Genome Sequences of Nine Cyanobacterial Strains from Diverse Habitats.</title>
        <authorList>
            <person name="Zhu T."/>
            <person name="Hou S."/>
            <person name="Lu X."/>
            <person name="Hess W.R."/>
        </authorList>
    </citation>
    <scope>NUCLEOTIDE SEQUENCE [LARGE SCALE GENOMIC DNA]</scope>
    <source>
        <strain evidence="1 2">IAM M-71</strain>
    </source>
</reference>
<sequence>MKRERGKGEKGKRGKGEKGEREIDWLTCVFILKYCDRKGIVRLWKWKNNLYFFFPFPLSPFSLFPVRN</sequence>
<gene>
    <name evidence="1" type="ORF">NIES2119_29120</name>
</gene>
<evidence type="ECO:0000313" key="2">
    <source>
        <dbReference type="Proteomes" id="UP000185860"/>
    </source>
</evidence>
<dbReference type="STRING" id="454136.NIES2119_29120"/>